<sequence length="148" mass="16311">MRAVVQRTTAASVTVDHEVIGEIGTGLVVFLGVEEGDTEQDLTYICEKVLGLRVFDDANEIPNMSVEDINGSILLVSQFTLLADARKGRRPSYIRAARPETAIPLYEEAIRKLSARVTVAHGVFQAYMQVKLVNDGPHTILLDSHKTF</sequence>
<reference evidence="2" key="1">
    <citation type="submission" date="2019-08" db="EMBL/GenBank/DDBJ databases">
        <authorList>
            <person name="Kucharzyk K."/>
            <person name="Murdoch R.W."/>
            <person name="Higgins S."/>
            <person name="Loffler F."/>
        </authorList>
    </citation>
    <scope>NUCLEOTIDE SEQUENCE</scope>
</reference>
<organism evidence="2">
    <name type="scientific">bioreactor metagenome</name>
    <dbReference type="NCBI Taxonomy" id="1076179"/>
    <lineage>
        <taxon>unclassified sequences</taxon>
        <taxon>metagenomes</taxon>
        <taxon>ecological metagenomes</taxon>
    </lineage>
</organism>
<name>A0A644Y0J4_9ZZZZ</name>
<accession>A0A644Y0J4</accession>
<dbReference type="HAMAP" id="MF_00518">
    <property type="entry name" value="Deacylase_Dtd"/>
    <property type="match status" value="1"/>
</dbReference>
<evidence type="ECO:0000256" key="1">
    <source>
        <dbReference type="ARBA" id="ARBA00009673"/>
    </source>
</evidence>
<keyword evidence="2" id="KW-0378">Hydrolase</keyword>
<dbReference type="SUPFAM" id="SSF69500">
    <property type="entry name" value="DTD-like"/>
    <property type="match status" value="1"/>
</dbReference>
<gene>
    <name evidence="2" type="primary">dtd_20</name>
    <name evidence="2" type="ORF">SDC9_68102</name>
</gene>
<dbReference type="PANTHER" id="PTHR10472:SF5">
    <property type="entry name" value="D-AMINOACYL-TRNA DEACYLASE 1"/>
    <property type="match status" value="1"/>
</dbReference>
<dbReference type="Gene3D" id="3.50.80.10">
    <property type="entry name" value="D-tyrosyl-tRNA(Tyr) deacylase"/>
    <property type="match status" value="1"/>
</dbReference>
<dbReference type="FunFam" id="3.50.80.10:FF:000001">
    <property type="entry name" value="D-aminoacyl-tRNA deacylase"/>
    <property type="match status" value="1"/>
</dbReference>
<dbReference type="InterPro" id="IPR023509">
    <property type="entry name" value="DTD-like_sf"/>
</dbReference>
<dbReference type="EMBL" id="VSSQ01003637">
    <property type="protein sequence ID" value="MPM21657.1"/>
    <property type="molecule type" value="Genomic_DNA"/>
</dbReference>
<dbReference type="Pfam" id="PF02580">
    <property type="entry name" value="Tyr_Deacylase"/>
    <property type="match status" value="1"/>
</dbReference>
<dbReference type="AlphaFoldDB" id="A0A644Y0J4"/>
<comment type="caution">
    <text evidence="2">The sequence shown here is derived from an EMBL/GenBank/DDBJ whole genome shotgun (WGS) entry which is preliminary data.</text>
</comment>
<evidence type="ECO:0000313" key="2">
    <source>
        <dbReference type="EMBL" id="MPM21657.1"/>
    </source>
</evidence>
<proteinExistence type="inferred from homology"/>
<dbReference type="EC" id="3.1.1.96" evidence="2"/>
<dbReference type="InterPro" id="IPR003732">
    <property type="entry name" value="Daa-tRNA_deacyls_DTD"/>
</dbReference>
<protein>
    <submittedName>
        <fullName evidence="2">D-aminoacyl-tRNA deacylase</fullName>
        <ecNumber evidence="2">3.1.1.96</ecNumber>
    </submittedName>
</protein>
<dbReference type="GO" id="GO:0051500">
    <property type="term" value="F:D-tyrosyl-tRNA(Tyr) deacylase activity"/>
    <property type="evidence" value="ECO:0007669"/>
    <property type="project" value="TreeGrafter"/>
</dbReference>
<comment type="similarity">
    <text evidence="1">Belongs to the DTD family.</text>
</comment>
<dbReference type="NCBIfam" id="TIGR00256">
    <property type="entry name" value="D-aminoacyl-tRNA deacylase"/>
    <property type="match status" value="1"/>
</dbReference>
<dbReference type="PANTHER" id="PTHR10472">
    <property type="entry name" value="D-TYROSYL-TRNA TYR DEACYLASE"/>
    <property type="match status" value="1"/>
</dbReference>
<dbReference type="GO" id="GO:0005737">
    <property type="term" value="C:cytoplasm"/>
    <property type="evidence" value="ECO:0007669"/>
    <property type="project" value="InterPro"/>
</dbReference>